<comment type="caution">
    <text evidence="1">The sequence shown here is derived from an EMBL/GenBank/DDBJ whole genome shotgun (WGS) entry which is preliminary data.</text>
</comment>
<protein>
    <submittedName>
        <fullName evidence="1">Uncharacterized protein</fullName>
    </submittedName>
</protein>
<name>A0ABV8U4I3_9ACTN</name>
<evidence type="ECO:0000313" key="2">
    <source>
        <dbReference type="Proteomes" id="UP001595823"/>
    </source>
</evidence>
<gene>
    <name evidence="1" type="ORF">ACFPET_20510</name>
</gene>
<proteinExistence type="predicted"/>
<dbReference type="EMBL" id="JBHSDK010000036">
    <property type="protein sequence ID" value="MFC4337583.1"/>
    <property type="molecule type" value="Genomic_DNA"/>
</dbReference>
<organism evidence="1 2">
    <name type="scientific">Salininema proteolyticum</name>
    <dbReference type="NCBI Taxonomy" id="1607685"/>
    <lineage>
        <taxon>Bacteria</taxon>
        <taxon>Bacillati</taxon>
        <taxon>Actinomycetota</taxon>
        <taxon>Actinomycetes</taxon>
        <taxon>Glycomycetales</taxon>
        <taxon>Glycomycetaceae</taxon>
        <taxon>Salininema</taxon>
    </lineage>
</organism>
<dbReference type="Proteomes" id="UP001595823">
    <property type="component" value="Unassembled WGS sequence"/>
</dbReference>
<accession>A0ABV8U4I3</accession>
<dbReference type="RefSeq" id="WP_380624721.1">
    <property type="nucleotide sequence ID" value="NZ_JBHSDK010000036.1"/>
</dbReference>
<sequence>MSNKPGPDSQFDKAADCRLNTTTGAPTCVHPYRVGLPAASYASQNLPIPDITVVRDDDLAPTSTALALSAEDDDLEGWLVAHLTVNGASAQTIEMAETLAGERFPADRVVEALRQVLSYRLATERLPRNG</sequence>
<reference evidence="2" key="1">
    <citation type="journal article" date="2019" name="Int. J. Syst. Evol. Microbiol.">
        <title>The Global Catalogue of Microorganisms (GCM) 10K type strain sequencing project: providing services to taxonomists for standard genome sequencing and annotation.</title>
        <authorList>
            <consortium name="The Broad Institute Genomics Platform"/>
            <consortium name="The Broad Institute Genome Sequencing Center for Infectious Disease"/>
            <person name="Wu L."/>
            <person name="Ma J."/>
        </authorList>
    </citation>
    <scope>NUCLEOTIDE SEQUENCE [LARGE SCALE GENOMIC DNA]</scope>
    <source>
        <strain evidence="2">IBRC-M 10908</strain>
    </source>
</reference>
<keyword evidence="2" id="KW-1185">Reference proteome</keyword>
<evidence type="ECO:0000313" key="1">
    <source>
        <dbReference type="EMBL" id="MFC4337583.1"/>
    </source>
</evidence>